<evidence type="ECO:0000259" key="12">
    <source>
        <dbReference type="PROSITE" id="PS50261"/>
    </source>
</evidence>
<evidence type="ECO:0000256" key="5">
    <source>
        <dbReference type="ARBA" id="ARBA00022989"/>
    </source>
</evidence>
<reference evidence="13 14" key="1">
    <citation type="submission" date="2020-08" db="EMBL/GenBank/DDBJ databases">
        <title>Aphidius gifuensis genome sequencing and assembly.</title>
        <authorList>
            <person name="Du Z."/>
        </authorList>
    </citation>
    <scope>NUCLEOTIDE SEQUENCE [LARGE SCALE GENOMIC DNA]</scope>
    <source>
        <strain evidence="13">YNYX2018</strain>
        <tissue evidence="13">Adults</tissue>
    </source>
</reference>
<dbReference type="InterPro" id="IPR017981">
    <property type="entry name" value="GPCR_2-like_7TM"/>
</dbReference>
<evidence type="ECO:0000256" key="2">
    <source>
        <dbReference type="ARBA" id="ARBA00008979"/>
    </source>
</evidence>
<comment type="caution">
    <text evidence="13">The sequence shown here is derived from an EMBL/GenBank/DDBJ whole genome shotgun (WGS) entry which is preliminary data.</text>
</comment>
<keyword evidence="9" id="KW-0807">Transducer</keyword>
<dbReference type="GO" id="GO:0016020">
    <property type="term" value="C:membrane"/>
    <property type="evidence" value="ECO:0007669"/>
    <property type="project" value="UniProtKB-SubCell"/>
</dbReference>
<dbReference type="PANTHER" id="PTHR46953">
    <property type="entry name" value="G-PROTEIN COUPLED RECEPTOR MTH-LIKE 1-RELATED"/>
    <property type="match status" value="1"/>
</dbReference>
<dbReference type="PROSITE" id="PS50261">
    <property type="entry name" value="G_PROTEIN_RECEP_F2_4"/>
    <property type="match status" value="1"/>
</dbReference>
<evidence type="ECO:0000256" key="8">
    <source>
        <dbReference type="ARBA" id="ARBA00023170"/>
    </source>
</evidence>
<sequence length="407" mass="48270">MSLNYILLLLLILFSATCCESKNITDKIGKESNDKPIINKCCEENQLFVANTSYHRLHCFNETKINILNYPDIYNNNNTDKLDKKIDDSFNISYGVPCDSKILHARNFTTVRVDETIHLLENGTIWDSKLSNYYDDYCIENIKKKKDIYSIILVCQEQLKDETEEYLNTENEIIIKLIKNILMPSIFLSINIIIIYNYWPSEESIRKKFIFNYFTSFSLAHTSLILSIYLNNYQTQTGYFSYYFFITSWIWFLILCYDIRWTLGNLKYEMLQDARFKEYTIYSIYGWGCGILLTIICLIINYYSTVEMNEALKPNIGSEYCGLMNKNAMKIYFFVPICFIIIMSSLIFISIGLKKKKLRRIAQYCIEKTQFKRHKDNNDWIKLTTILFIINLINWISQYLWTQLVIC</sequence>
<feature type="chain" id="PRO_5032999071" description="G-protein coupled receptors family 2 profile 2 domain-containing protein" evidence="11">
    <location>
        <begin position="22"/>
        <end position="407"/>
    </location>
</feature>
<proteinExistence type="inferred from homology"/>
<protein>
    <recommendedName>
        <fullName evidence="12">G-protein coupled receptors family 2 profile 2 domain-containing protein</fullName>
    </recommendedName>
</protein>
<feature type="transmembrane region" description="Helical" evidence="10">
    <location>
        <begin position="211"/>
        <end position="230"/>
    </location>
</feature>
<comment type="subcellular location">
    <subcellularLocation>
        <location evidence="1">Membrane</location>
        <topology evidence="1">Multi-pass membrane protein</topology>
    </subcellularLocation>
</comment>
<keyword evidence="5 10" id="KW-1133">Transmembrane helix</keyword>
<dbReference type="AlphaFoldDB" id="A0A834XZV4"/>
<comment type="similarity">
    <text evidence="2">Belongs to the G-protein coupled receptor 2 family. Mth subfamily.</text>
</comment>
<dbReference type="EMBL" id="JACMRX010000002">
    <property type="protein sequence ID" value="KAF7995140.1"/>
    <property type="molecule type" value="Genomic_DNA"/>
</dbReference>
<feature type="signal peptide" evidence="11">
    <location>
        <begin position="1"/>
        <end position="21"/>
    </location>
</feature>
<keyword evidence="3 10" id="KW-0812">Transmembrane</keyword>
<feature type="transmembrane region" description="Helical" evidence="10">
    <location>
        <begin position="380"/>
        <end position="401"/>
    </location>
</feature>
<gene>
    <name evidence="13" type="ORF">HCN44_004612</name>
</gene>
<keyword evidence="7 10" id="KW-0472">Membrane</keyword>
<dbReference type="GO" id="GO:0004930">
    <property type="term" value="F:G protein-coupled receptor activity"/>
    <property type="evidence" value="ECO:0007669"/>
    <property type="project" value="UniProtKB-KW"/>
</dbReference>
<evidence type="ECO:0000256" key="9">
    <source>
        <dbReference type="ARBA" id="ARBA00023224"/>
    </source>
</evidence>
<organism evidence="13 14">
    <name type="scientific">Aphidius gifuensis</name>
    <name type="common">Parasitoid wasp</name>
    <dbReference type="NCBI Taxonomy" id="684658"/>
    <lineage>
        <taxon>Eukaryota</taxon>
        <taxon>Metazoa</taxon>
        <taxon>Ecdysozoa</taxon>
        <taxon>Arthropoda</taxon>
        <taxon>Hexapoda</taxon>
        <taxon>Insecta</taxon>
        <taxon>Pterygota</taxon>
        <taxon>Neoptera</taxon>
        <taxon>Endopterygota</taxon>
        <taxon>Hymenoptera</taxon>
        <taxon>Apocrita</taxon>
        <taxon>Ichneumonoidea</taxon>
        <taxon>Braconidae</taxon>
        <taxon>Aphidiinae</taxon>
        <taxon>Aphidius</taxon>
    </lineage>
</organism>
<evidence type="ECO:0000256" key="3">
    <source>
        <dbReference type="ARBA" id="ARBA00022692"/>
    </source>
</evidence>
<evidence type="ECO:0000313" key="14">
    <source>
        <dbReference type="Proteomes" id="UP000639338"/>
    </source>
</evidence>
<evidence type="ECO:0000256" key="4">
    <source>
        <dbReference type="ARBA" id="ARBA00022729"/>
    </source>
</evidence>
<feature type="domain" description="G-protein coupled receptors family 2 profile 2" evidence="12">
    <location>
        <begin position="171"/>
        <end position="351"/>
    </location>
</feature>
<dbReference type="Gene3D" id="2.170.180.11">
    <property type="entry name" value="Methuselah ectodomain, domain 2"/>
    <property type="match status" value="1"/>
</dbReference>
<feature type="transmembrane region" description="Helical" evidence="10">
    <location>
        <begin position="331"/>
        <end position="353"/>
    </location>
</feature>
<name>A0A834XZV4_APHGI</name>
<feature type="transmembrane region" description="Helical" evidence="10">
    <location>
        <begin position="242"/>
        <end position="263"/>
    </location>
</feature>
<keyword evidence="6" id="KW-0297">G-protein coupled receptor</keyword>
<dbReference type="Proteomes" id="UP000639338">
    <property type="component" value="Unassembled WGS sequence"/>
</dbReference>
<dbReference type="Gene3D" id="1.20.1070.10">
    <property type="entry name" value="Rhodopsin 7-helix transmembrane proteins"/>
    <property type="match status" value="1"/>
</dbReference>
<dbReference type="PANTHER" id="PTHR46953:SF1">
    <property type="entry name" value="G-PROTEIN COUPLED RECEPTOR MTH-LIKE 1-RELATED"/>
    <property type="match status" value="1"/>
</dbReference>
<dbReference type="InterPro" id="IPR023311">
    <property type="entry name" value="Methusela_ecto_dom_2"/>
</dbReference>
<dbReference type="GO" id="GO:0007166">
    <property type="term" value="P:cell surface receptor signaling pathway"/>
    <property type="evidence" value="ECO:0007669"/>
    <property type="project" value="InterPro"/>
</dbReference>
<dbReference type="InterPro" id="IPR052808">
    <property type="entry name" value="GPCR_Mth-like"/>
</dbReference>
<keyword evidence="8" id="KW-0675">Receptor</keyword>
<evidence type="ECO:0000256" key="10">
    <source>
        <dbReference type="SAM" id="Phobius"/>
    </source>
</evidence>
<evidence type="ECO:0000256" key="6">
    <source>
        <dbReference type="ARBA" id="ARBA00023040"/>
    </source>
</evidence>
<evidence type="ECO:0000313" key="13">
    <source>
        <dbReference type="EMBL" id="KAF7995140.1"/>
    </source>
</evidence>
<feature type="transmembrane region" description="Helical" evidence="10">
    <location>
        <begin position="284"/>
        <end position="304"/>
    </location>
</feature>
<keyword evidence="14" id="KW-1185">Reference proteome</keyword>
<accession>A0A834XZV4</accession>
<dbReference type="OrthoDB" id="6082634at2759"/>
<evidence type="ECO:0000256" key="1">
    <source>
        <dbReference type="ARBA" id="ARBA00004141"/>
    </source>
</evidence>
<keyword evidence="4 11" id="KW-0732">Signal</keyword>
<evidence type="ECO:0000256" key="11">
    <source>
        <dbReference type="SAM" id="SignalP"/>
    </source>
</evidence>
<feature type="transmembrane region" description="Helical" evidence="10">
    <location>
        <begin position="181"/>
        <end position="199"/>
    </location>
</feature>
<evidence type="ECO:0000256" key="7">
    <source>
        <dbReference type="ARBA" id="ARBA00023136"/>
    </source>
</evidence>